<comment type="caution">
    <text evidence="2">The sequence shown here is derived from an EMBL/GenBank/DDBJ whole genome shotgun (WGS) entry which is preliminary data.</text>
</comment>
<sequence>MIQTQTHENLSTVSTPFQKMVYTPEECSQTDIEILVGTVALDALEDVCFTAQWEQLCNDCEWGTVFQSKGFVSVWYTLYQNQYIPIILRSFQDGKLTGLLTVTKKKGCNTIHVAGVRDAHYQVWLADKDFGDAFIKNAIKALRREFPSHEITFYNTPPQTPLKWATQDPAWRCHCTIRAFRRPLMDFRDPSIMNVINSKRFRKRYNQLKKTGNFEFEHVTTIERFSQVLDVLADQFDFRKAAKYNWLEFRVDPFKKKFLLKLFELGILHVTLLTLNGNIIASIIDTIGNNKWIHGSEIATHCCRHAKYSPGILNFLLLGQELLRKGYHIYDLTPGNDPYKERLSNAYDYVHELKITGAWQTYFNNKIVLPLRAITKNTLIRSNLSSKEIRDKARLLHYHLKTVKPKALVSEVFSNIVSVSAGAITIPDYKTHLLPEIKSNNLSDLLNYEPSKGEKSRWAFIADAMHRFEKEEISFTLSRNGKLLFCCWLSKHHTLQNFELPDGSAVLSGLYYKNTVTMELKEILGNVASLIVDPTKTHTVFLATK</sequence>
<keyword evidence="3" id="KW-1185">Reference proteome</keyword>
<protein>
    <recommendedName>
        <fullName evidence="1">BioF2-like acetyltransferase domain-containing protein</fullName>
    </recommendedName>
</protein>
<dbReference type="Proteomes" id="UP000634043">
    <property type="component" value="Unassembled WGS sequence"/>
</dbReference>
<dbReference type="SUPFAM" id="SSF55729">
    <property type="entry name" value="Acyl-CoA N-acyltransferases (Nat)"/>
    <property type="match status" value="1"/>
</dbReference>
<dbReference type="Pfam" id="PF13480">
    <property type="entry name" value="Acetyltransf_6"/>
    <property type="match status" value="1"/>
</dbReference>
<accession>A0ABQ1W397</accession>
<dbReference type="InterPro" id="IPR016181">
    <property type="entry name" value="Acyl_CoA_acyltransferase"/>
</dbReference>
<dbReference type="EMBL" id="BMFP01000003">
    <property type="protein sequence ID" value="GGG12527.1"/>
    <property type="molecule type" value="Genomic_DNA"/>
</dbReference>
<evidence type="ECO:0000313" key="3">
    <source>
        <dbReference type="Proteomes" id="UP000634043"/>
    </source>
</evidence>
<reference evidence="3" key="1">
    <citation type="journal article" date="2019" name="Int. J. Syst. Evol. Microbiol.">
        <title>The Global Catalogue of Microorganisms (GCM) 10K type strain sequencing project: providing services to taxonomists for standard genome sequencing and annotation.</title>
        <authorList>
            <consortium name="The Broad Institute Genomics Platform"/>
            <consortium name="The Broad Institute Genome Sequencing Center for Infectious Disease"/>
            <person name="Wu L."/>
            <person name="Ma J."/>
        </authorList>
    </citation>
    <scope>NUCLEOTIDE SEQUENCE [LARGE SCALE GENOMIC DNA]</scope>
    <source>
        <strain evidence="3">CGMCC 1.12749</strain>
    </source>
</reference>
<proteinExistence type="predicted"/>
<dbReference type="InterPro" id="IPR038740">
    <property type="entry name" value="BioF2-like_GNAT_dom"/>
</dbReference>
<evidence type="ECO:0000259" key="1">
    <source>
        <dbReference type="Pfam" id="PF13480"/>
    </source>
</evidence>
<evidence type="ECO:0000313" key="2">
    <source>
        <dbReference type="EMBL" id="GGG12527.1"/>
    </source>
</evidence>
<dbReference type="RefSeq" id="WP_188501043.1">
    <property type="nucleotide sequence ID" value="NZ_BMFP01000003.1"/>
</dbReference>
<feature type="domain" description="BioF2-like acetyltransferase" evidence="1">
    <location>
        <begin position="199"/>
        <end position="341"/>
    </location>
</feature>
<organism evidence="2 3">
    <name type="scientific">Pontibacter amylolyticus</name>
    <dbReference type="NCBI Taxonomy" id="1424080"/>
    <lineage>
        <taxon>Bacteria</taxon>
        <taxon>Pseudomonadati</taxon>
        <taxon>Bacteroidota</taxon>
        <taxon>Cytophagia</taxon>
        <taxon>Cytophagales</taxon>
        <taxon>Hymenobacteraceae</taxon>
        <taxon>Pontibacter</taxon>
    </lineage>
</organism>
<gene>
    <name evidence="2" type="ORF">GCM10011323_16200</name>
</gene>
<name>A0ABQ1W397_9BACT</name>